<keyword evidence="1" id="KW-0418">Kinase</keyword>
<dbReference type="EMBL" id="DXIQ01000043">
    <property type="protein sequence ID" value="HIV38754.1"/>
    <property type="molecule type" value="Genomic_DNA"/>
</dbReference>
<evidence type="ECO:0000313" key="2">
    <source>
        <dbReference type="Proteomes" id="UP000886814"/>
    </source>
</evidence>
<accession>A0A9D1PDV8</accession>
<dbReference type="Gene3D" id="3.40.50.300">
    <property type="entry name" value="P-loop containing nucleotide triphosphate hydrolases"/>
    <property type="match status" value="1"/>
</dbReference>
<name>A0A9D1PDV8_9FIRM</name>
<gene>
    <name evidence="1" type="ORF">H9747_07110</name>
</gene>
<protein>
    <submittedName>
        <fullName evidence="1">Cytidylate kinase-like family protein</fullName>
    </submittedName>
</protein>
<reference evidence="1" key="1">
    <citation type="journal article" date="2021" name="PeerJ">
        <title>Extensive microbial diversity within the chicken gut microbiome revealed by metagenomics and culture.</title>
        <authorList>
            <person name="Gilroy R."/>
            <person name="Ravi A."/>
            <person name="Getino M."/>
            <person name="Pursley I."/>
            <person name="Horton D.L."/>
            <person name="Alikhan N.F."/>
            <person name="Baker D."/>
            <person name="Gharbi K."/>
            <person name="Hall N."/>
            <person name="Watson M."/>
            <person name="Adriaenssens E.M."/>
            <person name="Foster-Nyarko E."/>
            <person name="Jarju S."/>
            <person name="Secka A."/>
            <person name="Antonio M."/>
            <person name="Oren A."/>
            <person name="Chaudhuri R.R."/>
            <person name="La Ragione R."/>
            <person name="Hildebrand F."/>
            <person name="Pallen M.J."/>
        </authorList>
    </citation>
    <scope>NUCLEOTIDE SEQUENCE</scope>
    <source>
        <strain evidence="1">CHK195-9823</strain>
    </source>
</reference>
<sequence>MENFRITIGRQYGSGGKEIGMILSQKLGIPFYGKEELMKIAKDQPDYEEVRAFYEEQPVNSLLYAIAMEQGENRAGEVSFQKIRELCGSHSCILIGRCGSYIFRKDPSCVKIFIYADMDKKIQWIEKQENVSARKAKKMIEKVEEERARFHKFYTGGNWGNVNDYDLCLDAGVTGTQKAADIIIAYLENRGFIKHG</sequence>
<dbReference type="AlphaFoldDB" id="A0A9D1PDV8"/>
<keyword evidence="1" id="KW-0808">Transferase</keyword>
<evidence type="ECO:0000313" key="1">
    <source>
        <dbReference type="EMBL" id="HIV38754.1"/>
    </source>
</evidence>
<organism evidence="1 2">
    <name type="scientific">Candidatus Blautia stercorigallinarum</name>
    <dbReference type="NCBI Taxonomy" id="2838501"/>
    <lineage>
        <taxon>Bacteria</taxon>
        <taxon>Bacillati</taxon>
        <taxon>Bacillota</taxon>
        <taxon>Clostridia</taxon>
        <taxon>Lachnospirales</taxon>
        <taxon>Lachnospiraceae</taxon>
        <taxon>Blautia</taxon>
    </lineage>
</organism>
<dbReference type="GO" id="GO:0016301">
    <property type="term" value="F:kinase activity"/>
    <property type="evidence" value="ECO:0007669"/>
    <property type="project" value="UniProtKB-KW"/>
</dbReference>
<dbReference type="Proteomes" id="UP000886814">
    <property type="component" value="Unassembled WGS sequence"/>
</dbReference>
<comment type="caution">
    <text evidence="1">The sequence shown here is derived from an EMBL/GenBank/DDBJ whole genome shotgun (WGS) entry which is preliminary data.</text>
</comment>
<dbReference type="Pfam" id="PF13189">
    <property type="entry name" value="Cytidylate_kin2"/>
    <property type="match status" value="1"/>
</dbReference>
<reference evidence="1" key="2">
    <citation type="submission" date="2021-04" db="EMBL/GenBank/DDBJ databases">
        <authorList>
            <person name="Gilroy R."/>
        </authorList>
    </citation>
    <scope>NUCLEOTIDE SEQUENCE</scope>
    <source>
        <strain evidence="1">CHK195-9823</strain>
    </source>
</reference>
<dbReference type="InterPro" id="IPR027417">
    <property type="entry name" value="P-loop_NTPase"/>
</dbReference>
<proteinExistence type="predicted"/>